<dbReference type="GeneID" id="99647569"/>
<dbReference type="Pfam" id="PF13183">
    <property type="entry name" value="Fer4_8"/>
    <property type="match status" value="1"/>
</dbReference>
<keyword evidence="8" id="KW-1185">Reference proteome</keyword>
<dbReference type="eggNOG" id="COG0247">
    <property type="taxonomic scope" value="Bacteria"/>
</dbReference>
<organism evidence="7 8">
    <name type="scientific">Actinomadura madurae</name>
    <dbReference type="NCBI Taxonomy" id="1993"/>
    <lineage>
        <taxon>Bacteria</taxon>
        <taxon>Bacillati</taxon>
        <taxon>Actinomycetota</taxon>
        <taxon>Actinomycetes</taxon>
        <taxon>Streptosporangiales</taxon>
        <taxon>Thermomonosporaceae</taxon>
        <taxon>Actinomadura</taxon>
    </lineage>
</organism>
<dbReference type="SUPFAM" id="SSF46548">
    <property type="entry name" value="alpha-helical ferredoxin"/>
    <property type="match status" value="1"/>
</dbReference>
<dbReference type="InterPro" id="IPR051460">
    <property type="entry name" value="HdrC_iron-sulfur_subunit"/>
</dbReference>
<evidence type="ECO:0000256" key="2">
    <source>
        <dbReference type="ARBA" id="ARBA00022723"/>
    </source>
</evidence>
<dbReference type="InterPro" id="IPR017900">
    <property type="entry name" value="4Fe4S_Fe_S_CS"/>
</dbReference>
<dbReference type="GO" id="GO:0005886">
    <property type="term" value="C:plasma membrane"/>
    <property type="evidence" value="ECO:0007669"/>
    <property type="project" value="TreeGrafter"/>
</dbReference>
<name>A0A1I5SCY2_9ACTN</name>
<keyword evidence="1" id="KW-0004">4Fe-4S</keyword>
<dbReference type="Pfam" id="PF02754">
    <property type="entry name" value="CCG"/>
    <property type="match status" value="2"/>
</dbReference>
<gene>
    <name evidence="7" type="ORF">SAMN04489713_116127</name>
</gene>
<dbReference type="STRING" id="1993.SAMN04489713_116127"/>
<dbReference type="OrthoDB" id="9770306at2"/>
<proteinExistence type="predicted"/>
<keyword evidence="5" id="KW-0411">Iron-sulfur</keyword>
<evidence type="ECO:0000313" key="7">
    <source>
        <dbReference type="EMBL" id="SFP68553.1"/>
    </source>
</evidence>
<dbReference type="PROSITE" id="PS00198">
    <property type="entry name" value="4FE4S_FER_1"/>
    <property type="match status" value="1"/>
</dbReference>
<evidence type="ECO:0000256" key="4">
    <source>
        <dbReference type="ARBA" id="ARBA00023004"/>
    </source>
</evidence>
<dbReference type="AlphaFoldDB" id="A0A1I5SCY2"/>
<keyword evidence="3" id="KW-0560">Oxidoreductase</keyword>
<dbReference type="PANTHER" id="PTHR43255">
    <property type="entry name" value="IRON-SULFUR-BINDING OXIDOREDUCTASE FADF-RELATED-RELATED"/>
    <property type="match status" value="1"/>
</dbReference>
<dbReference type="InterPro" id="IPR004017">
    <property type="entry name" value="Cys_rich_dom"/>
</dbReference>
<dbReference type="Proteomes" id="UP000183413">
    <property type="component" value="Unassembled WGS sequence"/>
</dbReference>
<dbReference type="GO" id="GO:0016491">
    <property type="term" value="F:oxidoreductase activity"/>
    <property type="evidence" value="ECO:0007669"/>
    <property type="project" value="UniProtKB-KW"/>
</dbReference>
<dbReference type="GO" id="GO:0046872">
    <property type="term" value="F:metal ion binding"/>
    <property type="evidence" value="ECO:0007669"/>
    <property type="project" value="UniProtKB-KW"/>
</dbReference>
<keyword evidence="2" id="KW-0479">Metal-binding</keyword>
<dbReference type="InParanoid" id="A0A1I5SCY2"/>
<dbReference type="Gene3D" id="1.10.1060.10">
    <property type="entry name" value="Alpha-helical ferredoxin"/>
    <property type="match status" value="1"/>
</dbReference>
<feature type="domain" description="4Fe-4S ferredoxin-type" evidence="6">
    <location>
        <begin position="72"/>
        <end position="101"/>
    </location>
</feature>
<evidence type="ECO:0000256" key="1">
    <source>
        <dbReference type="ARBA" id="ARBA00022485"/>
    </source>
</evidence>
<reference evidence="7 8" key="1">
    <citation type="submission" date="2016-10" db="EMBL/GenBank/DDBJ databases">
        <authorList>
            <person name="de Groot N.N."/>
        </authorList>
    </citation>
    <scope>NUCLEOTIDE SEQUENCE [LARGE SCALE GENOMIC DNA]</scope>
    <source>
        <strain evidence="7 8">DSM 43067</strain>
    </source>
</reference>
<dbReference type="InterPro" id="IPR009051">
    <property type="entry name" value="Helical_ferredxn"/>
</dbReference>
<keyword evidence="4" id="KW-0408">Iron</keyword>
<evidence type="ECO:0000256" key="5">
    <source>
        <dbReference type="ARBA" id="ARBA00023014"/>
    </source>
</evidence>
<dbReference type="PANTHER" id="PTHR43255:SF1">
    <property type="entry name" value="IRON-SULFUR-BINDING OXIDOREDUCTASE FADF-RELATED"/>
    <property type="match status" value="1"/>
</dbReference>
<sequence>MTEPESTSSDHAPVTMEFLSDWRNAAYNCFSSGHKFCREVCPVMQVTRNESWTPTAFHANVVAMEQGELTVEDVAEDYVNCTQCGACELRCPNTLFTGDFYRFRTRTVDLVKQMRALAVDNDVHQPGYRRWNERTDERTHEPVLGEVPVSQDHVRDWAHGLELPIGGETILFVDCEAAFYRTSVPRAVAQLLQRAGYDFGLMSEQWCCGGPAAEMGYRDQSRRFAEHNLADWRASGVRRVLVLDPHDYITFTEDYPGYFGADFDIEIVLVVELLARFVAEGRLTPTVPIERTITYHDPCRLNKRKGVWQEPRQILRAIPGLTFHDVDRVTQWSYCSGAGGGLPIEKPELTAKISAARLDKAAELEVDTLVSACPWSERPLAEAGAERAIDVVDLHELLAESCGIEVGGSTGR</sequence>
<evidence type="ECO:0000259" key="6">
    <source>
        <dbReference type="PROSITE" id="PS51379"/>
    </source>
</evidence>
<dbReference type="EMBL" id="FOVH01000016">
    <property type="protein sequence ID" value="SFP68553.1"/>
    <property type="molecule type" value="Genomic_DNA"/>
</dbReference>
<dbReference type="GO" id="GO:0051539">
    <property type="term" value="F:4 iron, 4 sulfur cluster binding"/>
    <property type="evidence" value="ECO:0007669"/>
    <property type="project" value="UniProtKB-KW"/>
</dbReference>
<evidence type="ECO:0000313" key="8">
    <source>
        <dbReference type="Proteomes" id="UP000183413"/>
    </source>
</evidence>
<dbReference type="PROSITE" id="PS51379">
    <property type="entry name" value="4FE4S_FER_2"/>
    <property type="match status" value="1"/>
</dbReference>
<accession>A0A1I5SCY2</accession>
<evidence type="ECO:0000256" key="3">
    <source>
        <dbReference type="ARBA" id="ARBA00023002"/>
    </source>
</evidence>
<dbReference type="InterPro" id="IPR017896">
    <property type="entry name" value="4Fe4S_Fe-S-bd"/>
</dbReference>
<dbReference type="RefSeq" id="WP_024934016.1">
    <property type="nucleotide sequence ID" value="NZ_CP083237.1"/>
</dbReference>
<protein>
    <submittedName>
        <fullName evidence="7">Fe-S oxidoreductase</fullName>
    </submittedName>
</protein>